<sequence length="99" mass="11375">MNLMDIYKEKLEVGSARNMYYSTSTLDLYIFLRIRKRRNSKPTLEEGVHHENPSIKIQKQQPSCLGSSGKELLPRTYPGEYRVRFPGGTTLGQCACLYT</sequence>
<dbReference type="HOGENOM" id="CLU_2324004_0_0_1"/>
<reference evidence="2 5" key="2">
    <citation type="journal article" date="2014" name="BMC Genomics">
        <title>An improved genome release (version Mt4.0) for the model legume Medicago truncatula.</title>
        <authorList>
            <person name="Tang H."/>
            <person name="Krishnakumar V."/>
            <person name="Bidwell S."/>
            <person name="Rosen B."/>
            <person name="Chan A."/>
            <person name="Zhou S."/>
            <person name="Gentzbittel L."/>
            <person name="Childs K.L."/>
            <person name="Yandell M."/>
            <person name="Gundlach H."/>
            <person name="Mayer K.F."/>
            <person name="Schwartz D.C."/>
            <person name="Town C.D."/>
        </authorList>
    </citation>
    <scope>GENOME REANNOTATION</scope>
    <source>
        <strain evidence="2">A17</strain>
        <strain evidence="4 5">cv. Jemalong A17</strain>
    </source>
</reference>
<name>G8A2V7_MEDTR</name>
<dbReference type="EnsemblPlants" id="KEH18643">
    <property type="protein sequence ID" value="KEH18643"/>
    <property type="gene ID" value="MTR_8g027555"/>
</dbReference>
<dbReference type="Proteomes" id="UP000265566">
    <property type="component" value="Chromosome 8"/>
</dbReference>
<dbReference type="EMBL" id="CM001224">
    <property type="protein sequence ID" value="KEH18643.1"/>
    <property type="molecule type" value="Genomic_DNA"/>
</dbReference>
<accession>G8A2V7</accession>
<reference evidence="6" key="4">
    <citation type="journal article" date="2018" name="Nat. Plants">
        <title>Whole-genome landscape of Medicago truncatula symbiotic genes.</title>
        <authorList>
            <person name="Pecrix Y."/>
            <person name="Staton S.E."/>
            <person name="Sallet E."/>
            <person name="Lelandais-Briere C."/>
            <person name="Moreau S."/>
            <person name="Carrere S."/>
            <person name="Blein T."/>
            <person name="Jardinaud M.F."/>
            <person name="Latrasse D."/>
            <person name="Zouine M."/>
            <person name="Zahm M."/>
            <person name="Kreplak J."/>
            <person name="Mayjonade B."/>
            <person name="Satge C."/>
            <person name="Perez M."/>
            <person name="Cauet S."/>
            <person name="Marande W."/>
            <person name="Chantry-Darmon C."/>
            <person name="Lopez-Roques C."/>
            <person name="Bouchez O."/>
            <person name="Berard A."/>
            <person name="Debelle F."/>
            <person name="Munos S."/>
            <person name="Bendahmane A."/>
            <person name="Berges H."/>
            <person name="Niebel A."/>
            <person name="Buitink J."/>
            <person name="Frugier F."/>
            <person name="Benhamed M."/>
            <person name="Crespi M."/>
            <person name="Gouzy J."/>
            <person name="Gamas P."/>
        </authorList>
    </citation>
    <scope>NUCLEOTIDE SEQUENCE [LARGE SCALE GENOMIC DNA]</scope>
    <source>
        <strain evidence="6">cv. Jemalong A17</strain>
    </source>
</reference>
<feature type="compositionally biased region" description="Polar residues" evidence="1">
    <location>
        <begin position="55"/>
        <end position="66"/>
    </location>
</feature>
<dbReference type="PaxDb" id="3880-AES85795"/>
<dbReference type="EMBL" id="PSQE01000008">
    <property type="protein sequence ID" value="RHN39713.1"/>
    <property type="molecule type" value="Genomic_DNA"/>
</dbReference>
<gene>
    <name evidence="2" type="ordered locus">MTR_8g027555</name>
    <name evidence="3" type="ORF">MtrunA17_Chr8g0346841</name>
</gene>
<dbReference type="Proteomes" id="UP000002051">
    <property type="component" value="Chromosome 8"/>
</dbReference>
<evidence type="ECO:0000313" key="4">
    <source>
        <dbReference type="EnsemblPlants" id="KEH18643"/>
    </source>
</evidence>
<feature type="compositionally biased region" description="Basic and acidic residues" evidence="1">
    <location>
        <begin position="43"/>
        <end position="53"/>
    </location>
</feature>
<evidence type="ECO:0000313" key="2">
    <source>
        <dbReference type="EMBL" id="KEH18643.1"/>
    </source>
</evidence>
<reference evidence="4" key="3">
    <citation type="submission" date="2015-04" db="UniProtKB">
        <authorList>
            <consortium name="EnsemblPlants"/>
        </authorList>
    </citation>
    <scope>IDENTIFICATION</scope>
    <source>
        <strain evidence="4">cv. Jemalong A17</strain>
    </source>
</reference>
<keyword evidence="5" id="KW-1185">Reference proteome</keyword>
<organism evidence="4">
    <name type="scientific">Medicago truncatula</name>
    <name type="common">Barrel medic</name>
    <name type="synonym">Medicago tribuloides</name>
    <dbReference type="NCBI Taxonomy" id="3880"/>
    <lineage>
        <taxon>Eukaryota</taxon>
        <taxon>Viridiplantae</taxon>
        <taxon>Streptophyta</taxon>
        <taxon>Embryophyta</taxon>
        <taxon>Tracheophyta</taxon>
        <taxon>Spermatophyta</taxon>
        <taxon>Magnoliopsida</taxon>
        <taxon>eudicotyledons</taxon>
        <taxon>Gunneridae</taxon>
        <taxon>Pentapetalae</taxon>
        <taxon>rosids</taxon>
        <taxon>fabids</taxon>
        <taxon>Fabales</taxon>
        <taxon>Fabaceae</taxon>
        <taxon>Papilionoideae</taxon>
        <taxon>50 kb inversion clade</taxon>
        <taxon>NPAAA clade</taxon>
        <taxon>Hologalegina</taxon>
        <taxon>IRL clade</taxon>
        <taxon>Trifolieae</taxon>
        <taxon>Medicago</taxon>
    </lineage>
</organism>
<evidence type="ECO:0000313" key="5">
    <source>
        <dbReference type="Proteomes" id="UP000002051"/>
    </source>
</evidence>
<dbReference type="Gramene" id="rna45766">
    <property type="protein sequence ID" value="RHN39713.1"/>
    <property type="gene ID" value="gene45766"/>
</dbReference>
<dbReference type="AlphaFoldDB" id="G8A2V7"/>
<feature type="region of interest" description="Disordered" evidence="1">
    <location>
        <begin position="42"/>
        <end position="69"/>
    </location>
</feature>
<reference evidence="2 5" key="1">
    <citation type="journal article" date="2011" name="Nature">
        <title>The Medicago genome provides insight into the evolution of rhizobial symbioses.</title>
        <authorList>
            <person name="Young N.D."/>
            <person name="Debelle F."/>
            <person name="Oldroyd G.E."/>
            <person name="Geurts R."/>
            <person name="Cannon S.B."/>
            <person name="Udvardi M.K."/>
            <person name="Benedito V.A."/>
            <person name="Mayer K.F."/>
            <person name="Gouzy J."/>
            <person name="Schoof H."/>
            <person name="Van de Peer Y."/>
            <person name="Proost S."/>
            <person name="Cook D.R."/>
            <person name="Meyers B.C."/>
            <person name="Spannagl M."/>
            <person name="Cheung F."/>
            <person name="De Mita S."/>
            <person name="Krishnakumar V."/>
            <person name="Gundlach H."/>
            <person name="Zhou S."/>
            <person name="Mudge J."/>
            <person name="Bharti A.K."/>
            <person name="Murray J.D."/>
            <person name="Naoumkina M.A."/>
            <person name="Rosen B."/>
            <person name="Silverstein K.A."/>
            <person name="Tang H."/>
            <person name="Rombauts S."/>
            <person name="Zhao P.X."/>
            <person name="Zhou P."/>
            <person name="Barbe V."/>
            <person name="Bardou P."/>
            <person name="Bechner M."/>
            <person name="Bellec A."/>
            <person name="Berger A."/>
            <person name="Berges H."/>
            <person name="Bidwell S."/>
            <person name="Bisseling T."/>
            <person name="Choisne N."/>
            <person name="Couloux A."/>
            <person name="Denny R."/>
            <person name="Deshpande S."/>
            <person name="Dai X."/>
            <person name="Doyle J.J."/>
            <person name="Dudez A.M."/>
            <person name="Farmer A.D."/>
            <person name="Fouteau S."/>
            <person name="Franken C."/>
            <person name="Gibelin C."/>
            <person name="Gish J."/>
            <person name="Goldstein S."/>
            <person name="Gonzalez A.J."/>
            <person name="Green P.J."/>
            <person name="Hallab A."/>
            <person name="Hartog M."/>
            <person name="Hua A."/>
            <person name="Humphray S.J."/>
            <person name="Jeong D.H."/>
            <person name="Jing Y."/>
            <person name="Jocker A."/>
            <person name="Kenton S.M."/>
            <person name="Kim D.J."/>
            <person name="Klee K."/>
            <person name="Lai H."/>
            <person name="Lang C."/>
            <person name="Lin S."/>
            <person name="Macmil S.L."/>
            <person name="Magdelenat G."/>
            <person name="Matthews L."/>
            <person name="McCorrison J."/>
            <person name="Monaghan E.L."/>
            <person name="Mun J.H."/>
            <person name="Najar F.Z."/>
            <person name="Nicholson C."/>
            <person name="Noirot C."/>
            <person name="O'Bleness M."/>
            <person name="Paule C.R."/>
            <person name="Poulain J."/>
            <person name="Prion F."/>
            <person name="Qin B."/>
            <person name="Qu C."/>
            <person name="Retzel E.F."/>
            <person name="Riddle C."/>
            <person name="Sallet E."/>
            <person name="Samain S."/>
            <person name="Samson N."/>
            <person name="Sanders I."/>
            <person name="Saurat O."/>
            <person name="Scarpelli C."/>
            <person name="Schiex T."/>
            <person name="Segurens B."/>
            <person name="Severin A.J."/>
            <person name="Sherrier D.J."/>
            <person name="Shi R."/>
            <person name="Sims S."/>
            <person name="Singer S.R."/>
            <person name="Sinharoy S."/>
            <person name="Sterck L."/>
            <person name="Viollet A."/>
            <person name="Wang B.B."/>
            <person name="Wang K."/>
            <person name="Wang M."/>
            <person name="Wang X."/>
            <person name="Warfsmann J."/>
            <person name="Weissenbach J."/>
            <person name="White D.D."/>
            <person name="White J.D."/>
            <person name="Wiley G.B."/>
            <person name="Wincker P."/>
            <person name="Xing Y."/>
            <person name="Yang L."/>
            <person name="Yao Z."/>
            <person name="Ying F."/>
            <person name="Zhai J."/>
            <person name="Zhou L."/>
            <person name="Zuber A."/>
            <person name="Denarie J."/>
            <person name="Dixon R.A."/>
            <person name="May G.D."/>
            <person name="Schwartz D.C."/>
            <person name="Rogers J."/>
            <person name="Quetier F."/>
            <person name="Town C.D."/>
            <person name="Roe B.A."/>
        </authorList>
    </citation>
    <scope>NUCLEOTIDE SEQUENCE [LARGE SCALE GENOMIC DNA]</scope>
    <source>
        <strain evidence="2">A17</strain>
        <strain evidence="4 5">cv. Jemalong A17</strain>
    </source>
</reference>
<evidence type="ECO:0000256" key="1">
    <source>
        <dbReference type="SAM" id="MobiDB-lite"/>
    </source>
</evidence>
<evidence type="ECO:0000313" key="3">
    <source>
        <dbReference type="EMBL" id="RHN39713.1"/>
    </source>
</evidence>
<reference evidence="3" key="5">
    <citation type="journal article" date="2018" name="Nat. Plants">
        <title>Whole-genome landscape of Medicago truncatula symbiotic genes.</title>
        <authorList>
            <person name="Pecrix Y."/>
            <person name="Gamas P."/>
            <person name="Carrere S."/>
        </authorList>
    </citation>
    <scope>NUCLEOTIDE SEQUENCE</scope>
    <source>
        <tissue evidence="3">Leaves</tissue>
    </source>
</reference>
<evidence type="ECO:0000313" key="6">
    <source>
        <dbReference type="Proteomes" id="UP000265566"/>
    </source>
</evidence>
<protein>
    <submittedName>
        <fullName evidence="2 4">Uncharacterized protein</fullName>
    </submittedName>
</protein>
<proteinExistence type="predicted"/>